<sequence>MKLRVTLVFLAVGCLARFTYISAAESNNRPIIGILAEDTVSPYGKTYISATYVKFLEQAGARVVPIRGNQSLEYYQMMVNFTNGILIPGGAVSFIKSAVGRSIRIVFELALELNRKGDYYPVWGTCMGFQALCYLVEGSNLLKPTDSSNVTWPLYFAPEAKKSRLFGSAPPDILRILATENVTQHEHSYSILTSDFESSTLSRFFTKLSTNKDRKGVEFVSSIEAKEYPIYGAQWHPEKNSFNWNPNYTINHDADAVKVGQYVANFFVSEARKSQHRFPSLKAEVLNLIQNFKRVYFTDGSFFEFYFIDPN</sequence>
<evidence type="ECO:0000256" key="6">
    <source>
        <dbReference type="PIRSR" id="PIRSR615527-1"/>
    </source>
</evidence>
<dbReference type="EMBL" id="CAJHNH020000735">
    <property type="protein sequence ID" value="CAG5119558.1"/>
    <property type="molecule type" value="Genomic_DNA"/>
</dbReference>
<accession>A0A8S3YTA5</accession>
<feature type="active site" description="Nucleophile" evidence="6 7">
    <location>
        <position position="126"/>
    </location>
</feature>
<comment type="catalytic activity">
    <reaction evidence="7">
        <text>(6S)-5,6,7,8-tetrahydrofolyl-(gamma-L-Glu)(n) + (n-1) H2O = (6S)-5,6,7,8-tetrahydrofolate + (n-1) L-glutamate</text>
        <dbReference type="Rhea" id="RHEA:56784"/>
        <dbReference type="Rhea" id="RHEA-COMP:14738"/>
        <dbReference type="ChEBI" id="CHEBI:15377"/>
        <dbReference type="ChEBI" id="CHEBI:29985"/>
        <dbReference type="ChEBI" id="CHEBI:57453"/>
        <dbReference type="ChEBI" id="CHEBI:141005"/>
        <dbReference type="EC" id="3.4.19.9"/>
    </reaction>
</comment>
<evidence type="ECO:0000256" key="4">
    <source>
        <dbReference type="ARBA" id="ARBA00022729"/>
    </source>
</evidence>
<comment type="similarity">
    <text evidence="2">Belongs to the peptidase C26 family.</text>
</comment>
<dbReference type="GO" id="GO:0005773">
    <property type="term" value="C:vacuole"/>
    <property type="evidence" value="ECO:0007669"/>
    <property type="project" value="TreeGrafter"/>
</dbReference>
<dbReference type="Gene3D" id="3.40.50.880">
    <property type="match status" value="1"/>
</dbReference>
<dbReference type="GO" id="GO:0005576">
    <property type="term" value="C:extracellular region"/>
    <property type="evidence" value="ECO:0007669"/>
    <property type="project" value="UniProtKB-SubCell"/>
</dbReference>
<dbReference type="Pfam" id="PF07722">
    <property type="entry name" value="Peptidase_C26"/>
    <property type="match status" value="1"/>
</dbReference>
<comment type="subcellular location">
    <subcellularLocation>
        <location evidence="1">Secreted</location>
        <location evidence="1">Extracellular space</location>
    </subcellularLocation>
</comment>
<feature type="active site" description="Proton donor" evidence="6">
    <location>
        <position position="236"/>
    </location>
</feature>
<protein>
    <recommendedName>
        <fullName evidence="7">folate gamma-glutamyl hydrolase</fullName>
        <ecNumber evidence="7">3.4.19.9</ecNumber>
    </recommendedName>
</protein>
<dbReference type="PROSITE" id="PS51273">
    <property type="entry name" value="GATASE_TYPE_1"/>
    <property type="match status" value="1"/>
</dbReference>
<feature type="signal peptide" evidence="8">
    <location>
        <begin position="1"/>
        <end position="23"/>
    </location>
</feature>
<dbReference type="EC" id="3.4.19.9" evidence="7"/>
<dbReference type="InterPro" id="IPR011697">
    <property type="entry name" value="Peptidase_C26"/>
</dbReference>
<dbReference type="SUPFAM" id="SSF52317">
    <property type="entry name" value="Class I glutamine amidotransferase-like"/>
    <property type="match status" value="1"/>
</dbReference>
<feature type="active site" evidence="7">
    <location>
        <position position="236"/>
    </location>
</feature>
<dbReference type="OrthoDB" id="64220at2759"/>
<evidence type="ECO:0000256" key="5">
    <source>
        <dbReference type="ARBA" id="ARBA00022801"/>
    </source>
</evidence>
<proteinExistence type="inferred from homology"/>
<evidence type="ECO:0000313" key="10">
    <source>
        <dbReference type="Proteomes" id="UP000678393"/>
    </source>
</evidence>
<dbReference type="FunFam" id="3.40.50.880:FF:000024">
    <property type="entry name" value="Folate gamma-glutamyl hydrolase"/>
    <property type="match status" value="1"/>
</dbReference>
<dbReference type="PROSITE" id="PS51275">
    <property type="entry name" value="PEPTIDASE_C26_GGH"/>
    <property type="match status" value="1"/>
</dbReference>
<dbReference type="PANTHER" id="PTHR11315:SF0">
    <property type="entry name" value="FOLATE GAMMA-GLUTAMYL HYDROLASE"/>
    <property type="match status" value="1"/>
</dbReference>
<evidence type="ECO:0000256" key="2">
    <source>
        <dbReference type="ARBA" id="ARBA00011083"/>
    </source>
</evidence>
<keyword evidence="5 7" id="KW-0378">Hydrolase</keyword>
<dbReference type="PANTHER" id="PTHR11315">
    <property type="entry name" value="PROTEASE FAMILY C26 GAMMA-GLUTAMYL HYDROLASE"/>
    <property type="match status" value="1"/>
</dbReference>
<dbReference type="GO" id="GO:0046900">
    <property type="term" value="P:tetrahydrofolylpolyglutamate metabolic process"/>
    <property type="evidence" value="ECO:0007669"/>
    <property type="project" value="TreeGrafter"/>
</dbReference>
<keyword evidence="4 8" id="KW-0732">Signal</keyword>
<feature type="chain" id="PRO_5035729544" description="folate gamma-glutamyl hydrolase" evidence="8">
    <location>
        <begin position="24"/>
        <end position="311"/>
    </location>
</feature>
<keyword evidence="3" id="KW-0964">Secreted</keyword>
<dbReference type="Proteomes" id="UP000678393">
    <property type="component" value="Unassembled WGS sequence"/>
</dbReference>
<evidence type="ECO:0000256" key="1">
    <source>
        <dbReference type="ARBA" id="ARBA00004239"/>
    </source>
</evidence>
<keyword evidence="10" id="KW-1185">Reference proteome</keyword>
<evidence type="ECO:0000256" key="8">
    <source>
        <dbReference type="SAM" id="SignalP"/>
    </source>
</evidence>
<dbReference type="InterPro" id="IPR015527">
    <property type="entry name" value="Pept_C26_g-glut_hydrolase"/>
</dbReference>
<dbReference type="AlphaFoldDB" id="A0A8S3YTA5"/>
<organism evidence="9 10">
    <name type="scientific">Candidula unifasciata</name>
    <dbReference type="NCBI Taxonomy" id="100452"/>
    <lineage>
        <taxon>Eukaryota</taxon>
        <taxon>Metazoa</taxon>
        <taxon>Spiralia</taxon>
        <taxon>Lophotrochozoa</taxon>
        <taxon>Mollusca</taxon>
        <taxon>Gastropoda</taxon>
        <taxon>Heterobranchia</taxon>
        <taxon>Euthyneura</taxon>
        <taxon>Panpulmonata</taxon>
        <taxon>Eupulmonata</taxon>
        <taxon>Stylommatophora</taxon>
        <taxon>Helicina</taxon>
        <taxon>Helicoidea</taxon>
        <taxon>Geomitridae</taxon>
        <taxon>Candidula</taxon>
    </lineage>
</organism>
<evidence type="ECO:0000256" key="7">
    <source>
        <dbReference type="PROSITE-ProRule" id="PRU00607"/>
    </source>
</evidence>
<name>A0A8S3YTA5_9EUPU</name>
<reference evidence="9" key="1">
    <citation type="submission" date="2021-04" db="EMBL/GenBank/DDBJ databases">
        <authorList>
            <consortium name="Molecular Ecology Group"/>
        </authorList>
    </citation>
    <scope>NUCLEOTIDE SEQUENCE</scope>
</reference>
<dbReference type="GO" id="GO:0034722">
    <property type="term" value="F:gamma-glutamyl-peptidase activity"/>
    <property type="evidence" value="ECO:0007669"/>
    <property type="project" value="UniProtKB-UniRule"/>
</dbReference>
<evidence type="ECO:0000256" key="3">
    <source>
        <dbReference type="ARBA" id="ARBA00022525"/>
    </source>
</evidence>
<gene>
    <name evidence="9" type="ORF">CUNI_LOCUS5116</name>
</gene>
<evidence type="ECO:0000313" key="9">
    <source>
        <dbReference type="EMBL" id="CAG5119558.1"/>
    </source>
</evidence>
<dbReference type="InterPro" id="IPR029062">
    <property type="entry name" value="Class_I_gatase-like"/>
</dbReference>
<comment type="caution">
    <text evidence="9">The sequence shown here is derived from an EMBL/GenBank/DDBJ whole genome shotgun (WGS) entry which is preliminary data.</text>
</comment>